<protein>
    <submittedName>
        <fullName evidence="2">Uncharacterized protein</fullName>
    </submittedName>
</protein>
<organism evidence="2 3">
    <name type="scientific">Blepharisma stoltei</name>
    <dbReference type="NCBI Taxonomy" id="1481888"/>
    <lineage>
        <taxon>Eukaryota</taxon>
        <taxon>Sar</taxon>
        <taxon>Alveolata</taxon>
        <taxon>Ciliophora</taxon>
        <taxon>Postciliodesmatophora</taxon>
        <taxon>Heterotrichea</taxon>
        <taxon>Heterotrichida</taxon>
        <taxon>Blepharismidae</taxon>
        <taxon>Blepharisma</taxon>
    </lineage>
</organism>
<feature type="region of interest" description="Disordered" evidence="1">
    <location>
        <begin position="1"/>
        <end position="21"/>
    </location>
</feature>
<name>A0AAU9J701_9CILI</name>
<dbReference type="AlphaFoldDB" id="A0AAU9J701"/>
<keyword evidence="3" id="KW-1185">Reference proteome</keyword>
<dbReference type="EMBL" id="CAJZBQ010000023">
    <property type="protein sequence ID" value="CAG9319738.1"/>
    <property type="molecule type" value="Genomic_DNA"/>
</dbReference>
<reference evidence="2" key="1">
    <citation type="submission" date="2021-09" db="EMBL/GenBank/DDBJ databases">
        <authorList>
            <consortium name="AG Swart"/>
            <person name="Singh M."/>
            <person name="Singh A."/>
            <person name="Seah K."/>
            <person name="Emmerich C."/>
        </authorList>
    </citation>
    <scope>NUCLEOTIDE SEQUENCE</scope>
    <source>
        <strain evidence="2">ATCC30299</strain>
    </source>
</reference>
<proteinExistence type="predicted"/>
<sequence length="87" mass="9812">MASPVLPYSDLLGNPKQASHPGEKASLCMLHSFYLNILLHMFNLRSFSSMCWEKKLNSLDALGAVPISYKKIKPFYCPKILQENPTP</sequence>
<gene>
    <name evidence="2" type="ORF">BSTOLATCC_MIC24375</name>
</gene>
<evidence type="ECO:0000256" key="1">
    <source>
        <dbReference type="SAM" id="MobiDB-lite"/>
    </source>
</evidence>
<evidence type="ECO:0000313" key="3">
    <source>
        <dbReference type="Proteomes" id="UP001162131"/>
    </source>
</evidence>
<comment type="caution">
    <text evidence="2">The sequence shown here is derived from an EMBL/GenBank/DDBJ whole genome shotgun (WGS) entry which is preliminary data.</text>
</comment>
<accession>A0AAU9J701</accession>
<dbReference type="Proteomes" id="UP001162131">
    <property type="component" value="Unassembled WGS sequence"/>
</dbReference>
<evidence type="ECO:0000313" key="2">
    <source>
        <dbReference type="EMBL" id="CAG9319738.1"/>
    </source>
</evidence>